<dbReference type="GO" id="GO:0004526">
    <property type="term" value="F:ribonuclease P activity"/>
    <property type="evidence" value="ECO:0007669"/>
    <property type="project" value="InterPro"/>
</dbReference>
<feature type="transmembrane region" description="Helical" evidence="1">
    <location>
        <begin position="656"/>
        <end position="675"/>
    </location>
</feature>
<feature type="transmembrane region" description="Helical" evidence="1">
    <location>
        <begin position="374"/>
        <end position="396"/>
    </location>
</feature>
<organism evidence="2 3">
    <name type="scientific">Leifsonia aquatica</name>
    <name type="common">Corynebacterium aquaticum</name>
    <dbReference type="NCBI Taxonomy" id="144185"/>
    <lineage>
        <taxon>Bacteria</taxon>
        <taxon>Bacillati</taxon>
        <taxon>Actinomycetota</taxon>
        <taxon>Actinomycetes</taxon>
        <taxon>Micrococcales</taxon>
        <taxon>Microbacteriaceae</taxon>
        <taxon>Leifsonia</taxon>
    </lineage>
</organism>
<dbReference type="Proteomes" id="UP000538196">
    <property type="component" value="Unassembled WGS sequence"/>
</dbReference>
<feature type="transmembrane region" description="Helical" evidence="1">
    <location>
        <begin position="145"/>
        <end position="165"/>
    </location>
</feature>
<feature type="transmembrane region" description="Helical" evidence="1">
    <location>
        <begin position="277"/>
        <end position="293"/>
    </location>
</feature>
<name>A0A7W4UWS6_LEIAQ</name>
<dbReference type="AlphaFoldDB" id="A0A7W4UWS6"/>
<evidence type="ECO:0000256" key="1">
    <source>
        <dbReference type="SAM" id="Phobius"/>
    </source>
</evidence>
<reference evidence="2 3" key="1">
    <citation type="submission" date="2020-08" db="EMBL/GenBank/DDBJ databases">
        <title>Sequencing the genomes of 1000 actinobacteria strains.</title>
        <authorList>
            <person name="Klenk H.-P."/>
        </authorList>
    </citation>
    <scope>NUCLEOTIDE SEQUENCE [LARGE SCALE GENOMIC DNA]</scope>
    <source>
        <strain evidence="2 3">DSM 20146</strain>
    </source>
</reference>
<dbReference type="InterPro" id="IPR020539">
    <property type="entry name" value="RNase_P_CS"/>
</dbReference>
<keyword evidence="1" id="KW-0472">Membrane</keyword>
<keyword evidence="1" id="KW-0812">Transmembrane</keyword>
<feature type="transmembrane region" description="Helical" evidence="1">
    <location>
        <begin position="98"/>
        <end position="124"/>
    </location>
</feature>
<dbReference type="RefSeq" id="WP_246397261.1">
    <property type="nucleotide sequence ID" value="NZ_JACHVP010000002.1"/>
</dbReference>
<dbReference type="EMBL" id="JACHVP010000002">
    <property type="protein sequence ID" value="MBB2967665.1"/>
    <property type="molecule type" value="Genomic_DNA"/>
</dbReference>
<feature type="transmembrane region" description="Helical" evidence="1">
    <location>
        <begin position="524"/>
        <end position="545"/>
    </location>
</feature>
<feature type="transmembrane region" description="Helical" evidence="1">
    <location>
        <begin position="687"/>
        <end position="708"/>
    </location>
</feature>
<feature type="transmembrane region" description="Helical" evidence="1">
    <location>
        <begin position="483"/>
        <end position="503"/>
    </location>
</feature>
<keyword evidence="3" id="KW-1185">Reference proteome</keyword>
<feature type="transmembrane region" description="Helical" evidence="1">
    <location>
        <begin position="448"/>
        <end position="471"/>
    </location>
</feature>
<accession>A0A7W4UWS6</accession>
<feature type="transmembrane region" description="Helical" evidence="1">
    <location>
        <begin position="580"/>
        <end position="599"/>
    </location>
</feature>
<feature type="transmembrane region" description="Helical" evidence="1">
    <location>
        <begin position="322"/>
        <end position="344"/>
    </location>
</feature>
<sequence>MAREALMGVFTTLFGAAREGARDQNILELRIHGIKNTPPAEMLGVPPGEVRPDQADENGGFFVPTVDPVDPTDPAYPPTRIRREGYSWGLMARYGGGALVIIGQFFVQLAWLLILPFGLCNTAYWTRRIPRQTVAGEWRAGRGAASLRVFALCLTLLYVCALASVSLDLIGSQCLAGTASCPSMPGWLNDFFALPDFDRRGIRLAMLSLVPVLGVVLLLLVSHTARTRYEAGIFGTVDKMRHAEERGGAAASAPNGRTPLATEGFWGMTRVKLPSELLHLAGSLFLVAVLLGWDNVFAACSGGSSRIPAACWGADPAPLTRWWVSAAVIAAVLGLVVTIARVMADTDTVTRRPGELTSAARRNRVRRKLRRREAWAGWTLLAAVVVYVAVFVAVALPDRALNYARIPFLGLVVSPAIVTGVLLAIALSALGWRRLPEWPSSAARVKEWLPAVVCIVLVVVAGLSVALAVVLTPDGEPPQPPSIMAYAVSAAALLVLALIIAFGPSRARRRDVLRYEGWSGTGPGVVLLLSLGGAMLLSTLLVVGAQCWLSSPGAVPACPLTPGQAALVTPGAYRNFGSTVPALAVLLLLLIAIVAVARMSTTPRLTTPRTEGGRPLRAPLRRYRNGTVPRAGSTGKLTTRMLRARRFAGLFHRGEPVLGALAGLLAVGCAVSVSFPDTWRPTALLDFALPALGLVAVTAIVTIAENAITTKERPIGIMWDLMCFLPRAGHPYGPPCYAERVIPELRGRVVGWLETDLLKGKIVDGRDIRTETQRADDELAALGTAQRRKVVLSAHSLGGVLAVSCLFTLGADAKDGLRNVGLLTYGTQLRAFFGRFFPELFGGEVLGVRKSQGPSLWAADPWLKQVNRDQTAPPVVRPGDGPEPTLRELLTQPDGEIAWINLWRRTDYLGFPDDSYDDNDIDRGADEFGPTRYLVKVATHPGYPASAQYMTALRDLARKI</sequence>
<evidence type="ECO:0000313" key="3">
    <source>
        <dbReference type="Proteomes" id="UP000538196"/>
    </source>
</evidence>
<gene>
    <name evidence="2" type="ORF">FHX33_002428</name>
</gene>
<comment type="caution">
    <text evidence="2">The sequence shown here is derived from an EMBL/GenBank/DDBJ whole genome shotgun (WGS) entry which is preliminary data.</text>
</comment>
<proteinExistence type="predicted"/>
<feature type="transmembrane region" description="Helical" evidence="1">
    <location>
        <begin position="408"/>
        <end position="427"/>
    </location>
</feature>
<dbReference type="PROSITE" id="PS00648">
    <property type="entry name" value="RIBONUCLEASE_P"/>
    <property type="match status" value="1"/>
</dbReference>
<evidence type="ECO:0000313" key="2">
    <source>
        <dbReference type="EMBL" id="MBB2967665.1"/>
    </source>
</evidence>
<feature type="transmembrane region" description="Helical" evidence="1">
    <location>
        <begin position="201"/>
        <end position="221"/>
    </location>
</feature>
<keyword evidence="1" id="KW-1133">Transmembrane helix</keyword>
<protein>
    <submittedName>
        <fullName evidence="2">Uncharacterized protein</fullName>
    </submittedName>
</protein>